<dbReference type="InterPro" id="IPR003661">
    <property type="entry name" value="HisK_dim/P_dom"/>
</dbReference>
<keyword evidence="4" id="KW-1003">Cell membrane</keyword>
<dbReference type="GO" id="GO:0005524">
    <property type="term" value="F:ATP binding"/>
    <property type="evidence" value="ECO:0007669"/>
    <property type="project" value="UniProtKB-KW"/>
</dbReference>
<dbReference type="EC" id="2.7.13.3" evidence="3"/>
<comment type="subcellular location">
    <subcellularLocation>
        <location evidence="2">Cell membrane</location>
        <topology evidence="2">Multi-pass membrane protein</topology>
    </subcellularLocation>
</comment>
<gene>
    <name evidence="16" type="ORF">EOE65_02515</name>
</gene>
<dbReference type="RefSeq" id="WP_127692712.1">
    <property type="nucleotide sequence ID" value="NZ_SACQ01000001.1"/>
</dbReference>
<comment type="caution">
    <text evidence="16">The sequence shown here is derived from an EMBL/GenBank/DDBJ whole genome shotgun (WGS) entry which is preliminary data.</text>
</comment>
<evidence type="ECO:0000313" key="16">
    <source>
        <dbReference type="EMBL" id="RVU32543.1"/>
    </source>
</evidence>
<evidence type="ECO:0000256" key="8">
    <source>
        <dbReference type="ARBA" id="ARBA00022741"/>
    </source>
</evidence>
<proteinExistence type="predicted"/>
<keyword evidence="7 14" id="KW-0812">Transmembrane</keyword>
<protein>
    <recommendedName>
        <fullName evidence="3">histidine kinase</fullName>
        <ecNumber evidence="3">2.7.13.3</ecNumber>
    </recommendedName>
</protein>
<keyword evidence="9 16" id="KW-0418">Kinase</keyword>
<dbReference type="SUPFAM" id="SSF55874">
    <property type="entry name" value="ATPase domain of HSP90 chaperone/DNA topoisomerase II/histidine kinase"/>
    <property type="match status" value="1"/>
</dbReference>
<evidence type="ECO:0000256" key="12">
    <source>
        <dbReference type="ARBA" id="ARBA00023012"/>
    </source>
</evidence>
<dbReference type="AlphaFoldDB" id="A0A437QDS1"/>
<evidence type="ECO:0000259" key="15">
    <source>
        <dbReference type="PROSITE" id="PS50109"/>
    </source>
</evidence>
<keyword evidence="12" id="KW-0902">Two-component regulatory system</keyword>
<dbReference type="CDD" id="cd00075">
    <property type="entry name" value="HATPase"/>
    <property type="match status" value="1"/>
</dbReference>
<dbReference type="PROSITE" id="PS50109">
    <property type="entry name" value="HIS_KIN"/>
    <property type="match status" value="1"/>
</dbReference>
<keyword evidence="10" id="KW-0067">ATP-binding</keyword>
<dbReference type="GO" id="GO:0000155">
    <property type="term" value="F:phosphorelay sensor kinase activity"/>
    <property type="evidence" value="ECO:0007669"/>
    <property type="project" value="InterPro"/>
</dbReference>
<evidence type="ECO:0000313" key="17">
    <source>
        <dbReference type="Proteomes" id="UP000282818"/>
    </source>
</evidence>
<dbReference type="InterPro" id="IPR036890">
    <property type="entry name" value="HATPase_C_sf"/>
</dbReference>
<evidence type="ECO:0000256" key="3">
    <source>
        <dbReference type="ARBA" id="ARBA00012438"/>
    </source>
</evidence>
<dbReference type="Gene3D" id="6.10.340.10">
    <property type="match status" value="1"/>
</dbReference>
<dbReference type="Pfam" id="PF02518">
    <property type="entry name" value="HATPase_c"/>
    <property type="match status" value="1"/>
</dbReference>
<accession>A0A437QDS1</accession>
<dbReference type="Pfam" id="PF00512">
    <property type="entry name" value="HisKA"/>
    <property type="match status" value="1"/>
</dbReference>
<evidence type="ECO:0000256" key="9">
    <source>
        <dbReference type="ARBA" id="ARBA00022777"/>
    </source>
</evidence>
<evidence type="ECO:0000256" key="2">
    <source>
        <dbReference type="ARBA" id="ARBA00004651"/>
    </source>
</evidence>
<evidence type="ECO:0000256" key="11">
    <source>
        <dbReference type="ARBA" id="ARBA00022989"/>
    </source>
</evidence>
<feature type="domain" description="Histidine kinase" evidence="15">
    <location>
        <begin position="285"/>
        <end position="504"/>
    </location>
</feature>
<evidence type="ECO:0000256" key="4">
    <source>
        <dbReference type="ARBA" id="ARBA00022475"/>
    </source>
</evidence>
<evidence type="ECO:0000256" key="1">
    <source>
        <dbReference type="ARBA" id="ARBA00000085"/>
    </source>
</evidence>
<feature type="transmembrane region" description="Helical" evidence="14">
    <location>
        <begin position="15"/>
        <end position="39"/>
    </location>
</feature>
<keyword evidence="8" id="KW-0547">Nucleotide-binding</keyword>
<dbReference type="EMBL" id="SACQ01000001">
    <property type="protein sequence ID" value="RVU32543.1"/>
    <property type="molecule type" value="Genomic_DNA"/>
</dbReference>
<dbReference type="SUPFAM" id="SSF47384">
    <property type="entry name" value="Homodimeric domain of signal transducing histidine kinase"/>
    <property type="match status" value="1"/>
</dbReference>
<dbReference type="FunFam" id="3.30.565.10:FF:000006">
    <property type="entry name" value="Sensor histidine kinase WalK"/>
    <property type="match status" value="1"/>
</dbReference>
<dbReference type="Gene3D" id="1.10.287.130">
    <property type="match status" value="1"/>
</dbReference>
<dbReference type="SMART" id="SM00388">
    <property type="entry name" value="HisKA"/>
    <property type="match status" value="1"/>
</dbReference>
<evidence type="ECO:0000256" key="14">
    <source>
        <dbReference type="SAM" id="Phobius"/>
    </source>
</evidence>
<dbReference type="InterPro" id="IPR004358">
    <property type="entry name" value="Sig_transdc_His_kin-like_C"/>
</dbReference>
<dbReference type="InterPro" id="IPR005467">
    <property type="entry name" value="His_kinase_dom"/>
</dbReference>
<evidence type="ECO:0000256" key="13">
    <source>
        <dbReference type="ARBA" id="ARBA00023136"/>
    </source>
</evidence>
<dbReference type="Proteomes" id="UP000282818">
    <property type="component" value="Unassembled WGS sequence"/>
</dbReference>
<evidence type="ECO:0000256" key="7">
    <source>
        <dbReference type="ARBA" id="ARBA00022692"/>
    </source>
</evidence>
<dbReference type="InterPro" id="IPR050398">
    <property type="entry name" value="HssS/ArlS-like"/>
</dbReference>
<keyword evidence="17" id="KW-1185">Reference proteome</keyword>
<dbReference type="SMART" id="SM00387">
    <property type="entry name" value="HATPase_c"/>
    <property type="match status" value="1"/>
</dbReference>
<name>A0A437QDS1_9GAMM</name>
<reference evidence="16 17" key="1">
    <citation type="submission" date="2019-01" db="EMBL/GenBank/DDBJ databases">
        <authorList>
            <person name="Chen W.-M."/>
        </authorList>
    </citation>
    <scope>NUCLEOTIDE SEQUENCE [LARGE SCALE GENOMIC DNA]</scope>
    <source>
        <strain evidence="16 17">HPM-16</strain>
    </source>
</reference>
<comment type="catalytic activity">
    <reaction evidence="1">
        <text>ATP + protein L-histidine = ADP + protein N-phospho-L-histidine.</text>
        <dbReference type="EC" id="2.7.13.3"/>
    </reaction>
</comment>
<organism evidence="16 17">
    <name type="scientific">Neptunomonas marina</name>
    <dbReference type="NCBI Taxonomy" id="1815562"/>
    <lineage>
        <taxon>Bacteria</taxon>
        <taxon>Pseudomonadati</taxon>
        <taxon>Pseudomonadota</taxon>
        <taxon>Gammaproteobacteria</taxon>
        <taxon>Oceanospirillales</taxon>
        <taxon>Oceanospirillaceae</taxon>
        <taxon>Neptunomonas</taxon>
    </lineage>
</organism>
<evidence type="ECO:0000256" key="5">
    <source>
        <dbReference type="ARBA" id="ARBA00022553"/>
    </source>
</evidence>
<keyword evidence="13 14" id="KW-0472">Membrane</keyword>
<dbReference type="Gene3D" id="3.30.565.10">
    <property type="entry name" value="Histidine kinase-like ATPase, C-terminal domain"/>
    <property type="match status" value="1"/>
</dbReference>
<evidence type="ECO:0000256" key="6">
    <source>
        <dbReference type="ARBA" id="ARBA00022679"/>
    </source>
</evidence>
<keyword evidence="5" id="KW-0597">Phosphoprotein</keyword>
<dbReference type="InterPro" id="IPR003594">
    <property type="entry name" value="HATPase_dom"/>
</dbReference>
<keyword evidence="6" id="KW-0808">Transferase</keyword>
<dbReference type="PANTHER" id="PTHR45528">
    <property type="entry name" value="SENSOR HISTIDINE KINASE CPXA"/>
    <property type="match status" value="1"/>
</dbReference>
<dbReference type="GO" id="GO:0005886">
    <property type="term" value="C:plasma membrane"/>
    <property type="evidence" value="ECO:0007669"/>
    <property type="project" value="UniProtKB-SubCell"/>
</dbReference>
<dbReference type="PRINTS" id="PR00344">
    <property type="entry name" value="BCTRLSENSOR"/>
</dbReference>
<keyword evidence="11 14" id="KW-1133">Transmembrane helix</keyword>
<sequence length="504" mass="56555">MSNKAFGSFQGRLSLTLFISFLTVGLLALVTLFCSIQVFQQQAMQEMHKGLAQHVVKDYLAQEGDTIDLAAAKQTFHQLMFLGQNFEFYVLDTNGKVLAFSAEDPNALKRAQVDLVPLRNYLAQSRVQRPVYGDDPRSESATKVFSVAPIKQDEQLKGYLYVILGSQVYDAVAARVWNNKVFQWGLIILLAGLAFALFATLFVTGVITKPLRRLTRQVDAIQQKGLSKDPRANLEAMQKLECWCPESEHELDKLGVAFRQLVDKLNEQYQQVVTIDDLRKELLSHVSHDLRTPLASLMGYLETWELQQGKMTDEESRQYITTAKKSAYRISTLIEQLFELAHLDSGNVQVQKEQFPIAELVQDVLQKFQIQAGKRGVSLDVMPKNSAICVWGDIEKLDRVFTNLVENALRHTPDKGAITVHLFERSSMVSIEVTDTGIGIPSQDIPHIFDPHFKAQNSVRENTAHGGLGLAITKKILDLHQTTIAVRSSLNEGTTFSFTLNKSA</sequence>
<evidence type="ECO:0000256" key="10">
    <source>
        <dbReference type="ARBA" id="ARBA00022840"/>
    </source>
</evidence>
<dbReference type="InterPro" id="IPR036097">
    <property type="entry name" value="HisK_dim/P_sf"/>
</dbReference>
<feature type="transmembrane region" description="Helical" evidence="14">
    <location>
        <begin position="184"/>
        <end position="207"/>
    </location>
</feature>
<dbReference type="PANTHER" id="PTHR45528:SF1">
    <property type="entry name" value="SENSOR HISTIDINE KINASE CPXA"/>
    <property type="match status" value="1"/>
</dbReference>
<dbReference type="CDD" id="cd00082">
    <property type="entry name" value="HisKA"/>
    <property type="match status" value="1"/>
</dbReference>